<dbReference type="Gene3D" id="2.120.10.30">
    <property type="entry name" value="TolB, C-terminal domain"/>
    <property type="match status" value="1"/>
</dbReference>
<dbReference type="GO" id="GO:0009279">
    <property type="term" value="C:cell outer membrane"/>
    <property type="evidence" value="ECO:0007669"/>
    <property type="project" value="UniProtKB-SubCell"/>
</dbReference>
<dbReference type="Proteomes" id="UP000319204">
    <property type="component" value="Unassembled WGS sequence"/>
</dbReference>
<evidence type="ECO:0000313" key="7">
    <source>
        <dbReference type="Proteomes" id="UP000319204"/>
    </source>
</evidence>
<dbReference type="Gene3D" id="2.60.40.1120">
    <property type="entry name" value="Carboxypeptidase-like, regulatory domain"/>
    <property type="match status" value="1"/>
</dbReference>
<comment type="caution">
    <text evidence="6">The sequence shown here is derived from an EMBL/GenBank/DDBJ whole genome shotgun (WGS) entry which is preliminary data.</text>
</comment>
<accession>A0A5N5IUL2</accession>
<dbReference type="PRINTS" id="PR01021">
    <property type="entry name" value="OMPADOMAIN"/>
</dbReference>
<evidence type="ECO:0000256" key="4">
    <source>
        <dbReference type="PROSITE-ProRule" id="PRU00473"/>
    </source>
</evidence>
<dbReference type="SUPFAM" id="SSF103088">
    <property type="entry name" value="OmpA-like"/>
    <property type="match status" value="1"/>
</dbReference>
<reference evidence="6" key="1">
    <citation type="submission" date="2019-10" db="EMBL/GenBank/DDBJ databases">
        <title>Muricauda hadale sp. nov., a piezophilic bacterium isolated from hadopelagic water of the Mariana Trench.</title>
        <authorList>
            <person name="Wei Y."/>
        </authorList>
    </citation>
    <scope>NUCLEOTIDE SEQUENCE [LARGE SCALE GENOMIC DNA]</scope>
    <source>
        <strain evidence="6">MT-229</strain>
    </source>
</reference>
<sequence length="738" mass="84068">MKKIFPVVLILFSMISMGQELKLERADEDFDKLNYIDAESIYLKVANKGFASEELFKRLGDIYYFNGNYKEAENWYEKLFDGFEVSDPQYFLRYSQTLKSCGNDSLAASTYDLFLQKAGIRAKDLASSLDYGQIIAKNADRVDLVPISFNSDDIDFGTFVQGDYIYFSSSRSKGRTRMIDTWSSYPFLDIYKVEIKQGNFEFGTPRPIKGVVNAKYHESSPVITKDGNTIYFTRTNSSPKMDRKKHEVDHLKIYRATMVKGKWKDAEDLSINGDNYSTAHPMLSPDGNTLYFVSDMPGGIGETDIYSVVIKGDGSLGKPVNLGPSINTKGRESFPFITDDYGLYFASDGHFGLGGYDIFYVDLKSDKKGLYNLGEPTNGPFDDYGFWMDDTTKKGYFSSNREGVDNIYGFIEKRPVTNAFEQELTGRVSDIKTGEPIQGATITLLSVNRKALGTDHTDEAGNYHLSRNLMEDYTIRVDKEGYDTTDKYVPKGTGSPLDLSLTKSVIKPIGGENQTDLSDVLNLNKIYFDFDDYTLTSESIVELEKIVEALKLHPQIKISIRSHSDSRGAASYNLKLSQRRAKATFNYLVKQGISPSRLTYIGLGEKYLLNDCNEKADCTEEQHLRNRRTEFIIGHGTNIDLENRKLEEGMDGDAYGWQLEEDVMKGFYLIANVFKTEKYFKSFMDELQNRGLQPKVIEKDHLLYVYLGYFKTFKEAKGKLNRLNNGEYREKLWIYEVD</sequence>
<dbReference type="SUPFAM" id="SSF49464">
    <property type="entry name" value="Carboxypeptidase regulatory domain-like"/>
    <property type="match status" value="1"/>
</dbReference>
<dbReference type="PROSITE" id="PS51123">
    <property type="entry name" value="OMPA_2"/>
    <property type="match status" value="1"/>
</dbReference>
<keyword evidence="2 4" id="KW-0472">Membrane</keyword>
<dbReference type="PANTHER" id="PTHR30329">
    <property type="entry name" value="STATOR ELEMENT OF FLAGELLAR MOTOR COMPLEX"/>
    <property type="match status" value="1"/>
</dbReference>
<dbReference type="InterPro" id="IPR007730">
    <property type="entry name" value="SPOR-like_dom"/>
</dbReference>
<dbReference type="SUPFAM" id="SSF81901">
    <property type="entry name" value="HCP-like"/>
    <property type="match status" value="1"/>
</dbReference>
<dbReference type="Gene3D" id="3.30.1330.60">
    <property type="entry name" value="OmpA-like domain"/>
    <property type="match status" value="1"/>
</dbReference>
<dbReference type="InterPro" id="IPR006665">
    <property type="entry name" value="OmpA-like"/>
</dbReference>
<comment type="subcellular location">
    <subcellularLocation>
        <location evidence="1">Cell outer membrane</location>
    </subcellularLocation>
</comment>
<dbReference type="Pfam" id="PF00691">
    <property type="entry name" value="OmpA"/>
    <property type="match status" value="1"/>
</dbReference>
<evidence type="ECO:0000256" key="1">
    <source>
        <dbReference type="ARBA" id="ARBA00004442"/>
    </source>
</evidence>
<keyword evidence="7" id="KW-1185">Reference proteome</keyword>
<evidence type="ECO:0000256" key="3">
    <source>
        <dbReference type="ARBA" id="ARBA00023237"/>
    </source>
</evidence>
<protein>
    <submittedName>
        <fullName evidence="6">OmpA family protein</fullName>
    </submittedName>
</protein>
<dbReference type="CDD" id="cd07185">
    <property type="entry name" value="OmpA_C-like"/>
    <property type="match status" value="1"/>
</dbReference>
<dbReference type="InterPro" id="IPR008969">
    <property type="entry name" value="CarboxyPept-like_regulatory"/>
</dbReference>
<dbReference type="Pfam" id="PF07676">
    <property type="entry name" value="PD40"/>
    <property type="match status" value="3"/>
</dbReference>
<dbReference type="SUPFAM" id="SSF110997">
    <property type="entry name" value="Sporulation related repeat"/>
    <property type="match status" value="1"/>
</dbReference>
<dbReference type="Gene3D" id="1.25.40.10">
    <property type="entry name" value="Tetratricopeptide repeat domain"/>
    <property type="match status" value="1"/>
</dbReference>
<dbReference type="AlphaFoldDB" id="A0A5N5IUL2"/>
<keyword evidence="3" id="KW-0998">Cell outer membrane</keyword>
<evidence type="ECO:0000256" key="2">
    <source>
        <dbReference type="ARBA" id="ARBA00023136"/>
    </source>
</evidence>
<dbReference type="InterPro" id="IPR036680">
    <property type="entry name" value="SPOR-like_sf"/>
</dbReference>
<feature type="domain" description="OmpA-like" evidence="5">
    <location>
        <begin position="515"/>
        <end position="637"/>
    </location>
</feature>
<dbReference type="PANTHER" id="PTHR30329:SF21">
    <property type="entry name" value="LIPOPROTEIN YIAD-RELATED"/>
    <property type="match status" value="1"/>
</dbReference>
<evidence type="ECO:0000259" key="5">
    <source>
        <dbReference type="PROSITE" id="PS51123"/>
    </source>
</evidence>
<dbReference type="InterPro" id="IPR011042">
    <property type="entry name" value="6-blade_b-propeller_TolB-like"/>
</dbReference>
<dbReference type="Pfam" id="PF13620">
    <property type="entry name" value="CarboxypepD_reg"/>
    <property type="match status" value="1"/>
</dbReference>
<dbReference type="OrthoDB" id="9809364at2"/>
<dbReference type="GO" id="GO:0042834">
    <property type="term" value="F:peptidoglycan binding"/>
    <property type="evidence" value="ECO:0007669"/>
    <property type="project" value="InterPro"/>
</dbReference>
<name>A0A5N5IUL2_9FLAO</name>
<dbReference type="InterPro" id="IPR006664">
    <property type="entry name" value="OMP_bac"/>
</dbReference>
<proteinExistence type="predicted"/>
<dbReference type="InterPro" id="IPR011990">
    <property type="entry name" value="TPR-like_helical_dom_sf"/>
</dbReference>
<gene>
    <name evidence="6" type="ORF">FOT42_000455</name>
</gene>
<dbReference type="RefSeq" id="WP_151888611.1">
    <property type="nucleotide sequence ID" value="NZ_VNIK02000001.1"/>
</dbReference>
<dbReference type="SUPFAM" id="SSF82171">
    <property type="entry name" value="DPP6 N-terminal domain-like"/>
    <property type="match status" value="1"/>
</dbReference>
<dbReference type="EMBL" id="VNIK02000001">
    <property type="protein sequence ID" value="KAB5491455.1"/>
    <property type="molecule type" value="Genomic_DNA"/>
</dbReference>
<dbReference type="InterPro" id="IPR036737">
    <property type="entry name" value="OmpA-like_sf"/>
</dbReference>
<dbReference type="InterPro" id="IPR011659">
    <property type="entry name" value="WD40"/>
</dbReference>
<dbReference type="Pfam" id="PF05036">
    <property type="entry name" value="SPOR"/>
    <property type="match status" value="1"/>
</dbReference>
<organism evidence="6 7">
    <name type="scientific">Flagellimonas hadalis</name>
    <dbReference type="NCBI Taxonomy" id="2597517"/>
    <lineage>
        <taxon>Bacteria</taxon>
        <taxon>Pseudomonadati</taxon>
        <taxon>Bacteroidota</taxon>
        <taxon>Flavobacteriia</taxon>
        <taxon>Flavobacteriales</taxon>
        <taxon>Flavobacteriaceae</taxon>
        <taxon>Flagellimonas</taxon>
    </lineage>
</organism>
<dbReference type="InterPro" id="IPR050330">
    <property type="entry name" value="Bact_OuterMem_StrucFunc"/>
</dbReference>
<evidence type="ECO:0000313" key="6">
    <source>
        <dbReference type="EMBL" id="KAB5491455.1"/>
    </source>
</evidence>